<accession>A0A2S5AX52</accession>
<gene>
    <name evidence="1" type="ORF">DM482_04085</name>
    <name evidence="2" type="ORF">NCTC11296_00964</name>
</gene>
<reference evidence="2 4" key="2">
    <citation type="submission" date="2018-06" db="EMBL/GenBank/DDBJ databases">
        <authorList>
            <consortium name="Pathogen Informatics"/>
            <person name="Doyle S."/>
        </authorList>
    </citation>
    <scope>NUCLEOTIDE SEQUENCE [LARGE SCALE GENOMIC DNA]</scope>
    <source>
        <strain evidence="2 4">NCTC11296</strain>
    </source>
</reference>
<dbReference type="Proteomes" id="UP000254465">
    <property type="component" value="Unassembled WGS sequence"/>
</dbReference>
<dbReference type="AlphaFoldDB" id="A0A2S5AX52"/>
<protein>
    <submittedName>
        <fullName evidence="1">DUF2635 domain-containing protein</fullName>
    </submittedName>
</protein>
<dbReference type="RefSeq" id="WP_017807454.1">
    <property type="nucleotide sequence ID" value="NZ_CP173231.1"/>
</dbReference>
<sequence>MKVKAAVGIKVPMENQPYRYIEQEPVEVEDSIYYQRRINDGDLIVVNEPRNRRNQEANND</sequence>
<evidence type="ECO:0000313" key="4">
    <source>
        <dbReference type="Proteomes" id="UP000254465"/>
    </source>
</evidence>
<name>A0A2S5AX52_AVIPA</name>
<dbReference type="Proteomes" id="UP000247594">
    <property type="component" value="Unassembled WGS sequence"/>
</dbReference>
<evidence type="ECO:0000313" key="2">
    <source>
        <dbReference type="EMBL" id="STO71069.1"/>
    </source>
</evidence>
<evidence type="ECO:0000313" key="1">
    <source>
        <dbReference type="EMBL" id="PXZ39499.1"/>
    </source>
</evidence>
<evidence type="ECO:0000313" key="3">
    <source>
        <dbReference type="Proteomes" id="UP000247594"/>
    </source>
</evidence>
<proteinExistence type="predicted"/>
<dbReference type="EMBL" id="UGHK01000002">
    <property type="protein sequence ID" value="STO71069.1"/>
    <property type="molecule type" value="Genomic_DNA"/>
</dbReference>
<dbReference type="EMBL" id="QJPJ01000005">
    <property type="protein sequence ID" value="PXZ39499.1"/>
    <property type="molecule type" value="Genomic_DNA"/>
</dbReference>
<reference evidence="1 3" key="1">
    <citation type="submission" date="2018-06" db="EMBL/GenBank/DDBJ databases">
        <authorList>
            <person name="Teymurazov M."/>
            <person name="Kislichkina A."/>
            <person name="Abaymova A."/>
            <person name="Mukhina T."/>
            <person name="Mayskaya N."/>
            <person name="Svetoch E."/>
            <person name="Bogun A."/>
        </authorList>
    </citation>
    <scope>NUCLEOTIDE SEQUENCE [LARGE SCALE GENOMIC DNA]</scope>
    <source>
        <strain evidence="1 3">SCPM-O-B-8406</strain>
    </source>
</reference>
<organism evidence="2 4">
    <name type="scientific">Avibacterium paragallinarum</name>
    <name type="common">Haemophilus gallinarum</name>
    <dbReference type="NCBI Taxonomy" id="728"/>
    <lineage>
        <taxon>Bacteria</taxon>
        <taxon>Pseudomonadati</taxon>
        <taxon>Pseudomonadota</taxon>
        <taxon>Gammaproteobacteria</taxon>
        <taxon>Pasteurellales</taxon>
        <taxon>Pasteurellaceae</taxon>
        <taxon>Avibacterium</taxon>
    </lineage>
</organism>
<dbReference type="Pfam" id="PF10948">
    <property type="entry name" value="DUF2635"/>
    <property type="match status" value="1"/>
</dbReference>
<dbReference type="InterPro" id="IPR024400">
    <property type="entry name" value="DUF2635"/>
</dbReference>